<dbReference type="Proteomes" id="UP000756921">
    <property type="component" value="Unassembled WGS sequence"/>
</dbReference>
<dbReference type="NCBIfam" id="TIGR01733">
    <property type="entry name" value="AA-adenyl-dom"/>
    <property type="match status" value="1"/>
</dbReference>
<dbReference type="Gene3D" id="1.10.1200.10">
    <property type="entry name" value="ACP-like"/>
    <property type="match status" value="1"/>
</dbReference>
<dbReference type="InterPro" id="IPR042099">
    <property type="entry name" value="ANL_N_sf"/>
</dbReference>
<dbReference type="GO" id="GO:0016874">
    <property type="term" value="F:ligase activity"/>
    <property type="evidence" value="ECO:0007669"/>
    <property type="project" value="UniProtKB-KW"/>
</dbReference>
<keyword evidence="2" id="KW-0597">Phosphoprotein</keyword>
<evidence type="ECO:0000313" key="5">
    <source>
        <dbReference type="EMBL" id="KAF9739335.1"/>
    </source>
</evidence>
<dbReference type="OrthoDB" id="416786at2759"/>
<dbReference type="Pfam" id="PF00501">
    <property type="entry name" value="AMP-binding"/>
    <property type="match status" value="1"/>
</dbReference>
<dbReference type="InterPro" id="IPR045851">
    <property type="entry name" value="AMP-bd_C_sf"/>
</dbReference>
<evidence type="ECO:0000256" key="2">
    <source>
        <dbReference type="ARBA" id="ARBA00022553"/>
    </source>
</evidence>
<dbReference type="SUPFAM" id="SSF52777">
    <property type="entry name" value="CoA-dependent acyltransferases"/>
    <property type="match status" value="2"/>
</dbReference>
<dbReference type="InterPro" id="IPR036736">
    <property type="entry name" value="ACP-like_sf"/>
</dbReference>
<keyword evidence="1" id="KW-0596">Phosphopantetheine</keyword>
<dbReference type="EMBL" id="WJXW01000002">
    <property type="protein sequence ID" value="KAF9739335.1"/>
    <property type="molecule type" value="Genomic_DNA"/>
</dbReference>
<evidence type="ECO:0000259" key="4">
    <source>
        <dbReference type="PROSITE" id="PS50075"/>
    </source>
</evidence>
<dbReference type="SUPFAM" id="SSF47336">
    <property type="entry name" value="ACP-like"/>
    <property type="match status" value="1"/>
</dbReference>
<dbReference type="GO" id="GO:0043041">
    <property type="term" value="P:amino acid activation for nonribosomal peptide biosynthetic process"/>
    <property type="evidence" value="ECO:0007669"/>
    <property type="project" value="TreeGrafter"/>
</dbReference>
<keyword evidence="6" id="KW-1185">Reference proteome</keyword>
<proteinExistence type="predicted"/>
<dbReference type="PROSITE" id="PS00012">
    <property type="entry name" value="PHOSPHOPANTETHEINE"/>
    <property type="match status" value="1"/>
</dbReference>
<dbReference type="Pfam" id="PF00550">
    <property type="entry name" value="PP-binding"/>
    <property type="match status" value="1"/>
</dbReference>
<organism evidence="5 6">
    <name type="scientific">Paraphaeosphaeria minitans</name>
    <dbReference type="NCBI Taxonomy" id="565426"/>
    <lineage>
        <taxon>Eukaryota</taxon>
        <taxon>Fungi</taxon>
        <taxon>Dikarya</taxon>
        <taxon>Ascomycota</taxon>
        <taxon>Pezizomycotina</taxon>
        <taxon>Dothideomycetes</taxon>
        <taxon>Pleosporomycetidae</taxon>
        <taxon>Pleosporales</taxon>
        <taxon>Massarineae</taxon>
        <taxon>Didymosphaeriaceae</taxon>
        <taxon>Paraphaeosphaeria</taxon>
    </lineage>
</organism>
<evidence type="ECO:0000313" key="6">
    <source>
        <dbReference type="Proteomes" id="UP000756921"/>
    </source>
</evidence>
<dbReference type="GO" id="GO:0005737">
    <property type="term" value="C:cytoplasm"/>
    <property type="evidence" value="ECO:0007669"/>
    <property type="project" value="TreeGrafter"/>
</dbReference>
<dbReference type="Gene3D" id="3.30.559.10">
    <property type="entry name" value="Chloramphenicol acetyltransferase-like domain"/>
    <property type="match status" value="1"/>
</dbReference>
<dbReference type="PANTHER" id="PTHR45527">
    <property type="entry name" value="NONRIBOSOMAL PEPTIDE SYNTHETASE"/>
    <property type="match status" value="1"/>
</dbReference>
<name>A0A9P6GQM6_9PLEO</name>
<dbReference type="InterPro" id="IPR006162">
    <property type="entry name" value="Ppantetheine_attach_site"/>
</dbReference>
<feature type="domain" description="Carrier" evidence="4">
    <location>
        <begin position="691"/>
        <end position="767"/>
    </location>
</feature>
<dbReference type="InterPro" id="IPR020845">
    <property type="entry name" value="AMP-binding_CS"/>
</dbReference>
<dbReference type="AlphaFoldDB" id="A0A9P6GQM6"/>
<dbReference type="InterPro" id="IPR010071">
    <property type="entry name" value="AA_adenyl_dom"/>
</dbReference>
<gene>
    <name evidence="5" type="ORF">PMIN01_01969</name>
</gene>
<dbReference type="Gene3D" id="3.40.50.12780">
    <property type="entry name" value="N-terminal domain of ligase-like"/>
    <property type="match status" value="1"/>
</dbReference>
<dbReference type="GO" id="GO:0031177">
    <property type="term" value="F:phosphopantetheine binding"/>
    <property type="evidence" value="ECO:0007669"/>
    <property type="project" value="TreeGrafter"/>
</dbReference>
<dbReference type="InterPro" id="IPR000873">
    <property type="entry name" value="AMP-dep_synth/lig_dom"/>
</dbReference>
<dbReference type="SUPFAM" id="SSF56801">
    <property type="entry name" value="Acetyl-CoA synthetase-like"/>
    <property type="match status" value="1"/>
</dbReference>
<evidence type="ECO:0000256" key="3">
    <source>
        <dbReference type="ARBA" id="ARBA00022598"/>
    </source>
</evidence>
<dbReference type="PANTHER" id="PTHR45527:SF16">
    <property type="entry name" value="NONRIBOSOMAL PEPTIDE SYNTHASE ATNA-RELATED"/>
    <property type="match status" value="1"/>
</dbReference>
<dbReference type="InterPro" id="IPR023213">
    <property type="entry name" value="CAT-like_dom_sf"/>
</dbReference>
<accession>A0A9P6GQM6</accession>
<dbReference type="PROSITE" id="PS50075">
    <property type="entry name" value="CARRIER"/>
    <property type="match status" value="1"/>
</dbReference>
<dbReference type="InterPro" id="IPR001242">
    <property type="entry name" value="Condensation_dom"/>
</dbReference>
<protein>
    <recommendedName>
        <fullName evidence="4">Carrier domain-containing protein</fullName>
    </recommendedName>
</protein>
<dbReference type="CDD" id="cd05918">
    <property type="entry name" value="A_NRPS_SidN3_like"/>
    <property type="match status" value="1"/>
</dbReference>
<keyword evidence="3" id="KW-0436">Ligase</keyword>
<evidence type="ECO:0000256" key="1">
    <source>
        <dbReference type="ARBA" id="ARBA00022450"/>
    </source>
</evidence>
<comment type="caution">
    <text evidence="5">The sequence shown here is derived from an EMBL/GenBank/DDBJ whole genome shotgun (WGS) entry which is preliminary data.</text>
</comment>
<dbReference type="Gene3D" id="3.30.300.30">
    <property type="match status" value="1"/>
</dbReference>
<dbReference type="InterPro" id="IPR009081">
    <property type="entry name" value="PP-bd_ACP"/>
</dbReference>
<dbReference type="GO" id="GO:0044550">
    <property type="term" value="P:secondary metabolite biosynthetic process"/>
    <property type="evidence" value="ECO:0007669"/>
    <property type="project" value="TreeGrafter"/>
</dbReference>
<sequence>MGSLSIDHEEGKPPAVGLDLYCAAWAVVVARHSGVEDACEVAFADAGGNLLRFSFHAGTDVGSLLQRAKEASELAFFPSSAKGFPDVTLRTAAGDRHTLKGPVEILDAHFHQAVLQLQTQPSSTELGAIDIAGPLDVQHVLRWNVEPPPRVEETLCSLFLRQAQLQPNAPAVCSWDGDLTYAQLDNLSARLADLIRRQGVGRQGVVALCFDKSRVAVIAMLAVLRAGAAFVNLNLGILPHQRQAAILSASDAALLLVDARNNDRISEHGTVSSLVVDYEVIAALPMPTTPFPEVLPTDAAAITFTSGSTGTPKGIVVEHGSIATTCEAMASRLDLGPTSRVLQFASYTFDASVGDIFYALARGACVCSPSERERVDDLAAVARKLEVNWAFLTPSVLSLIEPSDVPSLRRLLVGGEKPDPKHIALWAKSVSLHLVMGPAECAIYCAASEAVQPGQDTSTFGQAAGCRLWVVDQYDHSKLAPIGCPGELIVEGFSVARGYLRDDQRTRLAFLDAEDVTWLPPQHAPRLYKSGDIVRFNDEDGTYSFVARKDTQVKLHGQRVELGEIELHLKSIIPDVDSALVILNTSAEQAQRYPLVSFLVFTGGSPAVAHIGTATPSLTTYGKDLLRKAKDQLADVLPSYMVPTLYIPLLHVPFTANGKRDTAKLRNISQELSHEQIRVFSLSEETEVASKPLSQREEQLRELWAQVLHVTPSELGPGSDFLAVGGDSLAAMHLVSAAIKAGLHLQVSTILVQPRLSDMASKLYPVQSQTLEADAALAPFSLLPPTLDVAQLKSHCAAACSIEVDEIEDIYPMTPLQEVLWFGSQRRPGTYILQMTFQLPSSISLETFTSAWDQIIQTADVLRTRFVSEPHTGHLQVVSKRFSWDSYKDMIEFNELNPYATMNLGERLARLAIIETATTPVFVFAAHHVLYDAFMLNMTFARIAELCKTGETTALSPFKNYVAYINRLPLPPSMAFWKSALEDCRAPTWPRPSPADIKTTAVIRHRIAFSVRPVEFTIATIAQAAFTYAFGKHINADDVVFSMSFSGRDADLPSILDTAGPTVYTVPFRMRTDHDITLRTFFDRVRSYISDSTPYGHIGLPAIGRASPDAARACDVRCVFSIQPQHVVASEEVFGPMTSFREEMGRLPLIFECFVVKGGVEVVAEYNTGSLDGNEVQGLVERFGEVLVRLLGMGMEEKVGGIESPKGNATD</sequence>
<dbReference type="CDD" id="cd19545">
    <property type="entry name" value="FUM14_C_NRPS-like"/>
    <property type="match status" value="1"/>
</dbReference>
<dbReference type="PROSITE" id="PS00455">
    <property type="entry name" value="AMP_BINDING"/>
    <property type="match status" value="1"/>
</dbReference>
<dbReference type="Gene3D" id="3.30.559.30">
    <property type="entry name" value="Nonribosomal peptide synthetase, condensation domain"/>
    <property type="match status" value="1"/>
</dbReference>
<dbReference type="Pfam" id="PF00668">
    <property type="entry name" value="Condensation"/>
    <property type="match status" value="1"/>
</dbReference>
<reference evidence="5" key="1">
    <citation type="journal article" date="2020" name="Mol. Plant Microbe Interact.">
        <title>Genome Sequence of the Biocontrol Agent Coniothyrium minitans strain Conio (IMI 134523).</title>
        <authorList>
            <person name="Patel D."/>
            <person name="Shittu T.A."/>
            <person name="Baroncelli R."/>
            <person name="Muthumeenakshi S."/>
            <person name="Osborne T.H."/>
            <person name="Janganan T.K."/>
            <person name="Sreenivasaprasad S."/>
        </authorList>
    </citation>
    <scope>NUCLEOTIDE SEQUENCE</scope>
    <source>
        <strain evidence="5">Conio</strain>
    </source>
</reference>